<dbReference type="Proteomes" id="UP000663879">
    <property type="component" value="Unassembled WGS sequence"/>
</dbReference>
<dbReference type="GO" id="GO:0016020">
    <property type="term" value="C:membrane"/>
    <property type="evidence" value="ECO:0007669"/>
    <property type="project" value="UniProtKB-SubCell"/>
</dbReference>
<dbReference type="GO" id="GO:0008028">
    <property type="term" value="F:monocarboxylic acid transmembrane transporter activity"/>
    <property type="evidence" value="ECO:0007669"/>
    <property type="project" value="TreeGrafter"/>
</dbReference>
<feature type="transmembrane region" description="Helical" evidence="2">
    <location>
        <begin position="250"/>
        <end position="272"/>
    </location>
</feature>
<comment type="subcellular location">
    <subcellularLocation>
        <location evidence="1">Membrane</location>
        <topology evidence="1">Multi-pass membrane protein</topology>
    </subcellularLocation>
</comment>
<feature type="domain" description="Major facilitator superfamily (MFS) profile" evidence="3">
    <location>
        <begin position="24"/>
        <end position="436"/>
    </location>
</feature>
<dbReference type="InterPro" id="IPR011701">
    <property type="entry name" value="MFS"/>
</dbReference>
<keyword evidence="2" id="KW-0812">Transmembrane</keyword>
<feature type="transmembrane region" description="Helical" evidence="2">
    <location>
        <begin position="90"/>
        <end position="108"/>
    </location>
</feature>
<name>A0A814FQQ9_9BILA</name>
<accession>A0A814FQQ9</accession>
<dbReference type="PROSITE" id="PS50850">
    <property type="entry name" value="MFS"/>
    <property type="match status" value="1"/>
</dbReference>
<sequence>MTKTENVEIKNKFKKPDGGYGWIILISISFSHFILIGCMYSFGIILKSIKSDFDVTQDIANLLQSLNVGFLYASGSLSSALAKEFGYRKVVMVSALIFASMFALSAFLKSFYLMIFTFGFIGGISYGCTYLTCFVALVEYFDKKLGLATGIIMASAGFGAFAFAPLSKSLLSHFGWKYTMIIFGGIVLTIFFFAILLRPIEYYKMKFLQQEGETQSLTQETSEIEEKKSFILTRILKEIFNFRLLIEDKIFLLVVLSAFFVFSAYYIPFIYIPIRAQNLNIKEYAWIISTAGITNIPIRLLFGYLCDKKFLRAIHMNTLCLVVATIAMFSYYFLTSLKTQLIFAVIFAFPMAGIHCLSTPYLVDIVGSAKFRNANGILNTFRGMGAILGPFIAGLLSEKYGSMFYSFIFAGAVFTLAMVLSLTASILFSLKIKKSKKINFDIVL</sequence>
<proteinExistence type="predicted"/>
<gene>
    <name evidence="4" type="ORF">OXX778_LOCUS15682</name>
</gene>
<dbReference type="InterPro" id="IPR036259">
    <property type="entry name" value="MFS_trans_sf"/>
</dbReference>
<feature type="transmembrane region" description="Helical" evidence="2">
    <location>
        <begin position="114"/>
        <end position="138"/>
    </location>
</feature>
<keyword evidence="5" id="KW-1185">Reference proteome</keyword>
<protein>
    <recommendedName>
        <fullName evidence="3">Major facilitator superfamily (MFS) profile domain-containing protein</fullName>
    </recommendedName>
</protein>
<dbReference type="Gene3D" id="1.20.1250.20">
    <property type="entry name" value="MFS general substrate transporter like domains"/>
    <property type="match status" value="2"/>
</dbReference>
<evidence type="ECO:0000259" key="3">
    <source>
        <dbReference type="PROSITE" id="PS50850"/>
    </source>
</evidence>
<feature type="transmembrane region" description="Helical" evidence="2">
    <location>
        <begin position="314"/>
        <end position="334"/>
    </location>
</feature>
<dbReference type="PANTHER" id="PTHR11360:SF284">
    <property type="entry name" value="EG:103B4.3 PROTEIN-RELATED"/>
    <property type="match status" value="1"/>
</dbReference>
<dbReference type="AlphaFoldDB" id="A0A814FQQ9"/>
<feature type="transmembrane region" description="Helical" evidence="2">
    <location>
        <begin position="403"/>
        <end position="430"/>
    </location>
</feature>
<evidence type="ECO:0000313" key="4">
    <source>
        <dbReference type="EMBL" id="CAF0986232.1"/>
    </source>
</evidence>
<keyword evidence="2" id="KW-1133">Transmembrane helix</keyword>
<reference evidence="4" key="1">
    <citation type="submission" date="2021-02" db="EMBL/GenBank/DDBJ databases">
        <authorList>
            <person name="Nowell W R."/>
        </authorList>
    </citation>
    <scope>NUCLEOTIDE SEQUENCE</scope>
    <source>
        <strain evidence="4">Ploen Becks lab</strain>
    </source>
</reference>
<dbReference type="InterPro" id="IPR050327">
    <property type="entry name" value="Proton-linked_MCT"/>
</dbReference>
<feature type="transmembrane region" description="Helical" evidence="2">
    <location>
        <begin position="340"/>
        <end position="363"/>
    </location>
</feature>
<feature type="transmembrane region" description="Helical" evidence="2">
    <location>
        <begin position="145"/>
        <end position="166"/>
    </location>
</feature>
<dbReference type="InterPro" id="IPR020846">
    <property type="entry name" value="MFS_dom"/>
</dbReference>
<keyword evidence="2" id="KW-0472">Membrane</keyword>
<comment type="caution">
    <text evidence="4">The sequence shown here is derived from an EMBL/GenBank/DDBJ whole genome shotgun (WGS) entry which is preliminary data.</text>
</comment>
<feature type="transmembrane region" description="Helical" evidence="2">
    <location>
        <begin position="178"/>
        <end position="197"/>
    </location>
</feature>
<dbReference type="OrthoDB" id="2213137at2759"/>
<dbReference type="EMBL" id="CAJNOC010003520">
    <property type="protein sequence ID" value="CAF0986232.1"/>
    <property type="molecule type" value="Genomic_DNA"/>
</dbReference>
<evidence type="ECO:0000313" key="5">
    <source>
        <dbReference type="Proteomes" id="UP000663879"/>
    </source>
</evidence>
<feature type="transmembrane region" description="Helical" evidence="2">
    <location>
        <begin position="284"/>
        <end position="302"/>
    </location>
</feature>
<dbReference type="SUPFAM" id="SSF103473">
    <property type="entry name" value="MFS general substrate transporter"/>
    <property type="match status" value="1"/>
</dbReference>
<dbReference type="PANTHER" id="PTHR11360">
    <property type="entry name" value="MONOCARBOXYLATE TRANSPORTER"/>
    <property type="match status" value="1"/>
</dbReference>
<feature type="transmembrane region" description="Helical" evidence="2">
    <location>
        <begin position="375"/>
        <end position="397"/>
    </location>
</feature>
<evidence type="ECO:0000256" key="2">
    <source>
        <dbReference type="SAM" id="Phobius"/>
    </source>
</evidence>
<evidence type="ECO:0000256" key="1">
    <source>
        <dbReference type="ARBA" id="ARBA00004141"/>
    </source>
</evidence>
<dbReference type="Pfam" id="PF07690">
    <property type="entry name" value="MFS_1"/>
    <property type="match status" value="1"/>
</dbReference>
<organism evidence="4 5">
    <name type="scientific">Brachionus calyciflorus</name>
    <dbReference type="NCBI Taxonomy" id="104777"/>
    <lineage>
        <taxon>Eukaryota</taxon>
        <taxon>Metazoa</taxon>
        <taxon>Spiralia</taxon>
        <taxon>Gnathifera</taxon>
        <taxon>Rotifera</taxon>
        <taxon>Eurotatoria</taxon>
        <taxon>Monogononta</taxon>
        <taxon>Pseudotrocha</taxon>
        <taxon>Ploima</taxon>
        <taxon>Brachionidae</taxon>
        <taxon>Brachionus</taxon>
    </lineage>
</organism>
<feature type="transmembrane region" description="Helical" evidence="2">
    <location>
        <begin position="20"/>
        <end position="42"/>
    </location>
</feature>